<dbReference type="PROSITE" id="PS50005">
    <property type="entry name" value="TPR"/>
    <property type="match status" value="2"/>
</dbReference>
<feature type="transmembrane region" description="Helical" evidence="18">
    <location>
        <begin position="192"/>
        <end position="215"/>
    </location>
</feature>
<comment type="catalytic activity">
    <reaction evidence="14">
        <text>a di-trans,poly-cis-dolichyl beta-D-mannosyl phosphate + L-threonyl-[protein] = 3-O-(alpha-D-mannosyl)-L-threonyl-[protein] + a di-trans,poly-cis-dolichyl phosphate + H(+)</text>
        <dbReference type="Rhea" id="RHEA:53396"/>
        <dbReference type="Rhea" id="RHEA-COMP:11060"/>
        <dbReference type="Rhea" id="RHEA-COMP:13547"/>
        <dbReference type="Rhea" id="RHEA-COMP:19498"/>
        <dbReference type="Rhea" id="RHEA-COMP:19501"/>
        <dbReference type="ChEBI" id="CHEBI:15378"/>
        <dbReference type="ChEBI" id="CHEBI:30013"/>
        <dbReference type="ChEBI" id="CHEBI:57683"/>
        <dbReference type="ChEBI" id="CHEBI:58211"/>
        <dbReference type="ChEBI" id="CHEBI:137323"/>
        <dbReference type="EC" id="2.4.1.109"/>
    </reaction>
</comment>
<name>A0ABQ9ZNU8_9CRUS</name>
<comment type="catalytic activity">
    <reaction evidence="15">
        <text>a di-trans,poly-cis-dolichyl beta-D-mannosyl phosphate + L-seryl-[protein] = 3-O-(alpha-D-mannosyl)-L-seryl-[protein] + a di-trans,poly-cis-dolichyl phosphate + H(+)</text>
        <dbReference type="Rhea" id="RHEA:17377"/>
        <dbReference type="Rhea" id="RHEA-COMP:9863"/>
        <dbReference type="Rhea" id="RHEA-COMP:13546"/>
        <dbReference type="Rhea" id="RHEA-COMP:19498"/>
        <dbReference type="Rhea" id="RHEA-COMP:19501"/>
        <dbReference type="ChEBI" id="CHEBI:15378"/>
        <dbReference type="ChEBI" id="CHEBI:29999"/>
        <dbReference type="ChEBI" id="CHEBI:57683"/>
        <dbReference type="ChEBI" id="CHEBI:58211"/>
        <dbReference type="ChEBI" id="CHEBI:137321"/>
        <dbReference type="EC" id="2.4.1.109"/>
    </reaction>
</comment>
<evidence type="ECO:0000256" key="12">
    <source>
        <dbReference type="ARBA" id="ARBA00022989"/>
    </source>
</evidence>
<dbReference type="InterPro" id="IPR052943">
    <property type="entry name" value="TMTC_O-mannosyl-trnsfr"/>
</dbReference>
<evidence type="ECO:0000256" key="11">
    <source>
        <dbReference type="ARBA" id="ARBA00022824"/>
    </source>
</evidence>
<accession>A0ABQ9ZNU8</accession>
<keyword evidence="9" id="KW-0677">Repeat</keyword>
<dbReference type="Pfam" id="PF14559">
    <property type="entry name" value="TPR_19"/>
    <property type="match status" value="1"/>
</dbReference>
<feature type="transmembrane region" description="Helical" evidence="18">
    <location>
        <begin position="429"/>
        <end position="449"/>
    </location>
</feature>
<feature type="region of interest" description="Disordered" evidence="17">
    <location>
        <begin position="771"/>
        <end position="806"/>
    </location>
</feature>
<dbReference type="Proteomes" id="UP001234178">
    <property type="component" value="Unassembled WGS sequence"/>
</dbReference>
<dbReference type="InterPro" id="IPR013618">
    <property type="entry name" value="TMTC_DUF1736"/>
</dbReference>
<keyword evidence="8 18" id="KW-0812">Transmembrane</keyword>
<feature type="transmembrane region" description="Helical" evidence="18">
    <location>
        <begin position="321"/>
        <end position="340"/>
    </location>
</feature>
<evidence type="ECO:0000256" key="13">
    <source>
        <dbReference type="ARBA" id="ARBA00023136"/>
    </source>
</evidence>
<dbReference type="Pfam" id="PF08409">
    <property type="entry name" value="TMTC_DUF1736"/>
    <property type="match status" value="1"/>
</dbReference>
<evidence type="ECO:0000256" key="14">
    <source>
        <dbReference type="ARBA" id="ARBA00045085"/>
    </source>
</evidence>
<feature type="transmembrane region" description="Helical" evidence="18">
    <location>
        <begin position="407"/>
        <end position="424"/>
    </location>
</feature>
<feature type="transmembrane region" description="Helical" evidence="18">
    <location>
        <begin position="151"/>
        <end position="172"/>
    </location>
</feature>
<comment type="function">
    <text evidence="1">Transfers mannosyl residues to the hydroxyl group of serine or threonine residues.</text>
</comment>
<keyword evidence="7" id="KW-0808">Transferase</keyword>
<feature type="domain" description="DUF1736" evidence="19">
    <location>
        <begin position="343"/>
        <end position="415"/>
    </location>
</feature>
<organism evidence="20 21">
    <name type="scientific">Daphnia magna</name>
    <dbReference type="NCBI Taxonomy" id="35525"/>
    <lineage>
        <taxon>Eukaryota</taxon>
        <taxon>Metazoa</taxon>
        <taxon>Ecdysozoa</taxon>
        <taxon>Arthropoda</taxon>
        <taxon>Crustacea</taxon>
        <taxon>Branchiopoda</taxon>
        <taxon>Diplostraca</taxon>
        <taxon>Cladocera</taxon>
        <taxon>Anomopoda</taxon>
        <taxon>Daphniidae</taxon>
        <taxon>Daphnia</taxon>
    </lineage>
</organism>
<keyword evidence="13 18" id="KW-0472">Membrane</keyword>
<evidence type="ECO:0000256" key="16">
    <source>
        <dbReference type="PROSITE-ProRule" id="PRU00339"/>
    </source>
</evidence>
<evidence type="ECO:0000256" key="10">
    <source>
        <dbReference type="ARBA" id="ARBA00022803"/>
    </source>
</evidence>
<evidence type="ECO:0000313" key="20">
    <source>
        <dbReference type="EMBL" id="KAK4014602.1"/>
    </source>
</evidence>
<evidence type="ECO:0000313" key="21">
    <source>
        <dbReference type="Proteomes" id="UP001234178"/>
    </source>
</evidence>
<gene>
    <name evidence="20" type="ORF">OUZ56_027122</name>
</gene>
<evidence type="ECO:0000256" key="5">
    <source>
        <dbReference type="ARBA" id="ARBA00007882"/>
    </source>
</evidence>
<keyword evidence="11" id="KW-0256">Endoplasmic reticulum</keyword>
<comment type="subcellular location">
    <subcellularLocation>
        <location evidence="3">Endoplasmic reticulum</location>
    </subcellularLocation>
    <subcellularLocation>
        <location evidence="2">Membrane</location>
        <topology evidence="2">Multi-pass membrane protein</topology>
    </subcellularLocation>
</comment>
<evidence type="ECO:0000256" key="15">
    <source>
        <dbReference type="ARBA" id="ARBA00045102"/>
    </source>
</evidence>
<feature type="repeat" description="TPR" evidence="16">
    <location>
        <begin position="670"/>
        <end position="703"/>
    </location>
</feature>
<dbReference type="Pfam" id="PF13414">
    <property type="entry name" value="TPR_11"/>
    <property type="match status" value="1"/>
</dbReference>
<feature type="transmembrane region" description="Helical" evidence="18">
    <location>
        <begin position="461"/>
        <end position="479"/>
    </location>
</feature>
<evidence type="ECO:0000256" key="3">
    <source>
        <dbReference type="ARBA" id="ARBA00004240"/>
    </source>
</evidence>
<keyword evidence="21" id="KW-1185">Reference proteome</keyword>
<comment type="pathway">
    <text evidence="4">Protein modification; protein glycosylation.</text>
</comment>
<comment type="caution">
    <text evidence="20">The sequence shown here is derived from an EMBL/GenBank/DDBJ whole genome shotgun (WGS) entry which is preliminary data.</text>
</comment>
<feature type="transmembrane region" description="Helical" evidence="18">
    <location>
        <begin position="369"/>
        <end position="387"/>
    </location>
</feature>
<feature type="transmembrane region" description="Helical" evidence="18">
    <location>
        <begin position="544"/>
        <end position="566"/>
    </location>
</feature>
<dbReference type="EC" id="2.4.1.109" evidence="6"/>
<evidence type="ECO:0000256" key="4">
    <source>
        <dbReference type="ARBA" id="ARBA00004922"/>
    </source>
</evidence>
<evidence type="ECO:0000256" key="6">
    <source>
        <dbReference type="ARBA" id="ARBA00012839"/>
    </source>
</evidence>
<feature type="compositionally biased region" description="Low complexity" evidence="17">
    <location>
        <begin position="512"/>
        <end position="535"/>
    </location>
</feature>
<evidence type="ECO:0000256" key="18">
    <source>
        <dbReference type="SAM" id="Phobius"/>
    </source>
</evidence>
<evidence type="ECO:0000256" key="1">
    <source>
        <dbReference type="ARBA" id="ARBA00003582"/>
    </source>
</evidence>
<dbReference type="Gene3D" id="1.25.40.10">
    <property type="entry name" value="Tetratricopeptide repeat domain"/>
    <property type="match status" value="2"/>
</dbReference>
<dbReference type="InterPro" id="IPR019734">
    <property type="entry name" value="TPR_rpt"/>
</dbReference>
<evidence type="ECO:0000259" key="19">
    <source>
        <dbReference type="Pfam" id="PF08409"/>
    </source>
</evidence>
<feature type="repeat" description="TPR" evidence="16">
    <location>
        <begin position="590"/>
        <end position="623"/>
    </location>
</feature>
<feature type="region of interest" description="Disordered" evidence="17">
    <location>
        <begin position="512"/>
        <end position="537"/>
    </location>
</feature>
<proteinExistence type="inferred from homology"/>
<feature type="transmembrane region" description="Helical" evidence="18">
    <location>
        <begin position="236"/>
        <end position="258"/>
    </location>
</feature>
<keyword evidence="12 18" id="KW-1133">Transmembrane helix</keyword>
<dbReference type="EMBL" id="JAOYFB010000004">
    <property type="protein sequence ID" value="KAK4014602.1"/>
    <property type="molecule type" value="Genomic_DNA"/>
</dbReference>
<dbReference type="PANTHER" id="PTHR44809:SF1">
    <property type="entry name" value="PROTEIN O-MANNOSYL-TRANSFERASE TMTC1"/>
    <property type="match status" value="1"/>
</dbReference>
<protein>
    <recommendedName>
        <fullName evidence="6">dolichyl-phosphate-mannose--protein mannosyltransferase</fullName>
        <ecNumber evidence="6">2.4.1.109</ecNumber>
    </recommendedName>
</protein>
<evidence type="ECO:0000256" key="9">
    <source>
        <dbReference type="ARBA" id="ARBA00022737"/>
    </source>
</evidence>
<dbReference type="SMART" id="SM00028">
    <property type="entry name" value="TPR"/>
    <property type="match status" value="2"/>
</dbReference>
<sequence length="806" mass="90243">MGAEKRSHLWGGGIECESMKFGGAQHQQRVGCCCCKSSGKRAARQSVEEGKHGVTLSEWLPCLIPPALALGVYTNSLGGEFVHDDLSAITANRDITDPAAGTWDFLYNDFWGTSLLDPLSHKSYRPLTILTFKWNYALSGLNPWSYHAVNVILHAAVSALFAWLCLNCLGLSKLSSLLTASLFAIHPIHTEAVSGIVGRADILTTLFFLLSFISHDRATMNNQKSGGMRSGSRHQVTCFNVLFLRIVSLLSAFLALAAKENGIAALPVAITWDIIRLHQQSTSSCDTRRCGRGKIYTSPSNKSTSRWNSCSCWLTVVFKCWPILLSLFTTFVLLAARIALQQGQLPLFSEQDNPAAFASSRKARILTMLYLPAFNMGLLLAPVLLSYDWQNGSIPLVEDWRDWRNVGTLFFYTSLAVTLVYAWLNRKKVILWSAAVMVWPMLPASNLFYPCGFVVAERLLYLPSLGYCLIVALGLRIVFRSTRSRWTIRAGRLVCHQNATGSYASLRRRRSSSTCSSSSSSSSSSSTSSSSSSSSNYWRPDRQVFARCLFLFGAILLAVCFATKTWTRNLDWADRRTLFESGLRTLPNNAKMHYNYANVQKDDGRWETAIDHYRTAIELWPNYASALNNLGTVLLARADDMEDGDRRKEMAVQEAELRFRDAIRSHPHHAHAHYNLAVLYLQRNETEQALHLLNQVLTLNSNHREALNLLHWLQAEKKSANVDTGSSSNGRTIKHYRNADKTTIGAIPAAHHPPASAMPMTGHWITANRLQHQQQAKLHHQPQRQESRQQRGGTTSNYRWNKTAKN</sequence>
<evidence type="ECO:0000256" key="2">
    <source>
        <dbReference type="ARBA" id="ARBA00004141"/>
    </source>
</evidence>
<comment type="similarity">
    <text evidence="5">Belongs to the TMTC family.</text>
</comment>
<evidence type="ECO:0000256" key="7">
    <source>
        <dbReference type="ARBA" id="ARBA00022679"/>
    </source>
</evidence>
<dbReference type="SUPFAM" id="SSF48452">
    <property type="entry name" value="TPR-like"/>
    <property type="match status" value="1"/>
</dbReference>
<reference evidence="20 21" key="1">
    <citation type="journal article" date="2023" name="Nucleic Acids Res.">
        <title>The hologenome of Daphnia magna reveals possible DNA methylation and microbiome-mediated evolution of the host genome.</title>
        <authorList>
            <person name="Chaturvedi A."/>
            <person name="Li X."/>
            <person name="Dhandapani V."/>
            <person name="Marshall H."/>
            <person name="Kissane S."/>
            <person name="Cuenca-Cambronero M."/>
            <person name="Asole G."/>
            <person name="Calvet F."/>
            <person name="Ruiz-Romero M."/>
            <person name="Marangio P."/>
            <person name="Guigo R."/>
            <person name="Rago D."/>
            <person name="Mirbahai L."/>
            <person name="Eastwood N."/>
            <person name="Colbourne J.K."/>
            <person name="Zhou J."/>
            <person name="Mallon E."/>
            <person name="Orsini L."/>
        </authorList>
    </citation>
    <scope>NUCLEOTIDE SEQUENCE [LARGE SCALE GENOMIC DNA]</scope>
    <source>
        <strain evidence="20">LRV0_1</strain>
    </source>
</reference>
<dbReference type="PANTHER" id="PTHR44809">
    <property type="match status" value="1"/>
</dbReference>
<feature type="compositionally biased region" description="Polar residues" evidence="17">
    <location>
        <begin position="790"/>
        <end position="800"/>
    </location>
</feature>
<keyword evidence="10 16" id="KW-0802">TPR repeat</keyword>
<evidence type="ECO:0000256" key="17">
    <source>
        <dbReference type="SAM" id="MobiDB-lite"/>
    </source>
</evidence>
<evidence type="ECO:0000256" key="8">
    <source>
        <dbReference type="ARBA" id="ARBA00022692"/>
    </source>
</evidence>
<dbReference type="InterPro" id="IPR011990">
    <property type="entry name" value="TPR-like_helical_dom_sf"/>
</dbReference>